<dbReference type="Pfam" id="PF02146">
    <property type="entry name" value="SIR2"/>
    <property type="match status" value="1"/>
</dbReference>
<evidence type="ECO:0000259" key="5">
    <source>
        <dbReference type="PROSITE" id="PS50305"/>
    </source>
</evidence>
<proteinExistence type="predicted"/>
<reference evidence="6 7" key="1">
    <citation type="submission" date="2024-02" db="EMBL/GenBank/DDBJ databases">
        <authorList>
            <person name="Chen Y."/>
            <person name="Shah S."/>
            <person name="Dougan E. K."/>
            <person name="Thang M."/>
            <person name="Chan C."/>
        </authorList>
    </citation>
    <scope>NUCLEOTIDE SEQUENCE [LARGE SCALE GENOMIC DNA]</scope>
</reference>
<feature type="domain" description="Deacetylase sirtuin-type" evidence="5">
    <location>
        <begin position="147"/>
        <end position="421"/>
    </location>
</feature>
<dbReference type="PANTHER" id="PTHR11085">
    <property type="entry name" value="NAD-DEPENDENT PROTEIN DEACYLASE SIRTUIN-5, MITOCHONDRIAL-RELATED"/>
    <property type="match status" value="1"/>
</dbReference>
<comment type="caution">
    <text evidence="3">Lacks conserved residue(s) required for the propagation of feature annotation.</text>
</comment>
<keyword evidence="1" id="KW-0808">Transferase</keyword>
<dbReference type="Proteomes" id="UP001642484">
    <property type="component" value="Unassembled WGS sequence"/>
</dbReference>
<evidence type="ECO:0000256" key="4">
    <source>
        <dbReference type="SAM" id="MobiDB-lite"/>
    </source>
</evidence>
<dbReference type="SUPFAM" id="SSF52467">
    <property type="entry name" value="DHS-like NAD/FAD-binding domain"/>
    <property type="match status" value="1"/>
</dbReference>
<name>A0ABP0MB60_9DINO</name>
<dbReference type="PROSITE" id="PS50305">
    <property type="entry name" value="SIRTUIN"/>
    <property type="match status" value="1"/>
</dbReference>
<dbReference type="InterPro" id="IPR029035">
    <property type="entry name" value="DHS-like_NAD/FAD-binding_dom"/>
</dbReference>
<gene>
    <name evidence="6" type="ORF">CCMP2556_LOCUS24897</name>
</gene>
<comment type="caution">
    <text evidence="6">The sequence shown here is derived from an EMBL/GenBank/DDBJ whole genome shotgun (WGS) entry which is preliminary data.</text>
</comment>
<dbReference type="Gene3D" id="2.60.120.1040">
    <property type="entry name" value="ZPR1, A/B domain"/>
    <property type="match status" value="1"/>
</dbReference>
<dbReference type="InterPro" id="IPR050134">
    <property type="entry name" value="NAD-dep_sirtuin_deacylases"/>
</dbReference>
<evidence type="ECO:0000256" key="1">
    <source>
        <dbReference type="ARBA" id="ARBA00022679"/>
    </source>
</evidence>
<dbReference type="Pfam" id="PF22794">
    <property type="entry name" value="jr-ZPR1"/>
    <property type="match status" value="1"/>
</dbReference>
<dbReference type="PANTHER" id="PTHR11085:SF10">
    <property type="entry name" value="NAD-DEPENDENT PROTEIN DEACYLASE SIRTUIN-5, MITOCHONDRIAL-RELATED"/>
    <property type="match status" value="1"/>
</dbReference>
<dbReference type="InterPro" id="IPR042451">
    <property type="entry name" value="ZPR1_A/B_dom"/>
</dbReference>
<evidence type="ECO:0000313" key="6">
    <source>
        <dbReference type="EMBL" id="CAK9048318.1"/>
    </source>
</evidence>
<sequence>MATFDARDYLQQLPSHGCHLLVTFEAKDLQSEITMSNASLWRIPDLDVEQGHFQHQGFEGSLRLFLERVRLEILEAKHRYPEHTWKSFDDFLISLEQVLSGDSGMLTLEIRDPSGLSHVDAALEPKQTTFERSVRDDWALGVLYPRPTIQGHTAASVARWIRKSSRIVALTGAGISVESGITPFRSSDKKGEALWAEFDPTRMTLGLFNRDPTVQAEWWQLERKLMGELSKAEPNAAHQFFGMLEQQGKLHGVITQNIDSLHQKGGVPDSKMNELHGHLRRVICANQRSRLNPQPCGDGACDFEPIRFEDVEPTILLPTCPKCSAPLRSETVMFEQSMPEGAVESARAAVREADLLIVVGSTLRVAPANELPAEALRRGTPVILVNFDETRYDEQVHVLVRQPAGELFAEVSALLQRPEEEDEEVEVKEDVHEVVAETSTHAGTWDDGSEEEQLYGDDDVGD</sequence>
<dbReference type="InterPro" id="IPR056180">
    <property type="entry name" value="ZPR1_jr_dom"/>
</dbReference>
<dbReference type="InterPro" id="IPR026590">
    <property type="entry name" value="Ssirtuin_cat_dom"/>
</dbReference>
<evidence type="ECO:0000256" key="2">
    <source>
        <dbReference type="ARBA" id="ARBA00023027"/>
    </source>
</evidence>
<dbReference type="Gene3D" id="3.40.50.1220">
    <property type="entry name" value="TPP-binding domain"/>
    <property type="match status" value="1"/>
</dbReference>
<dbReference type="CDD" id="cd01407">
    <property type="entry name" value="SIR2-fam"/>
    <property type="match status" value="1"/>
</dbReference>
<evidence type="ECO:0000256" key="3">
    <source>
        <dbReference type="PROSITE-ProRule" id="PRU00236"/>
    </source>
</evidence>
<keyword evidence="7" id="KW-1185">Reference proteome</keyword>
<protein>
    <recommendedName>
        <fullName evidence="5">Deacetylase sirtuin-type domain-containing protein</fullName>
    </recommendedName>
</protein>
<dbReference type="InterPro" id="IPR026591">
    <property type="entry name" value="Sirtuin_cat_small_dom_sf"/>
</dbReference>
<keyword evidence="2" id="KW-0520">NAD</keyword>
<dbReference type="Gene3D" id="3.30.1600.10">
    <property type="entry name" value="SIR2/SIRT2 'Small Domain"/>
    <property type="match status" value="1"/>
</dbReference>
<dbReference type="EMBL" id="CAXAMN010016480">
    <property type="protein sequence ID" value="CAK9048318.1"/>
    <property type="molecule type" value="Genomic_DNA"/>
</dbReference>
<feature type="compositionally biased region" description="Acidic residues" evidence="4">
    <location>
        <begin position="447"/>
        <end position="462"/>
    </location>
</feature>
<accession>A0ABP0MB60</accession>
<dbReference type="InterPro" id="IPR003000">
    <property type="entry name" value="Sirtuin"/>
</dbReference>
<evidence type="ECO:0000313" key="7">
    <source>
        <dbReference type="Proteomes" id="UP001642484"/>
    </source>
</evidence>
<organism evidence="6 7">
    <name type="scientific">Durusdinium trenchii</name>
    <dbReference type="NCBI Taxonomy" id="1381693"/>
    <lineage>
        <taxon>Eukaryota</taxon>
        <taxon>Sar</taxon>
        <taxon>Alveolata</taxon>
        <taxon>Dinophyceae</taxon>
        <taxon>Suessiales</taxon>
        <taxon>Symbiodiniaceae</taxon>
        <taxon>Durusdinium</taxon>
    </lineage>
</organism>
<feature type="region of interest" description="Disordered" evidence="4">
    <location>
        <begin position="434"/>
        <end position="462"/>
    </location>
</feature>